<feature type="chain" id="PRO_5019833524" evidence="1">
    <location>
        <begin position="20"/>
        <end position="414"/>
    </location>
</feature>
<gene>
    <name evidence="2" type="ORF">BC962_0055</name>
</gene>
<name>A0A495PZ33_9FLAO</name>
<proteinExistence type="predicted"/>
<dbReference type="SUPFAM" id="SSF56935">
    <property type="entry name" value="Porins"/>
    <property type="match status" value="1"/>
</dbReference>
<sequence>MIKRFIIIVALLTTVVAAAQEGTSSPYSFYGIGLTKFKGTVENQSMGGIRMFSDSIHLNLRNPASYGRLRLTTFTVGGSHQSTALKTDTESESSRTTSLDYLAIGLPTGKLNFGVGLIPFTSVGYRILETNDETSNRFTGRGGMNKVFLTAGYAVNDNLSLGVDVNYNFGNIQNNFTTYQAGVQLGSRKINRTDLRGFNLNFGLDYQRKLNDKLNLYTVATYAPQMDITAEKMSNVALISFGTDGSEFAFEESDTTFPKGDLSLPSELTVGAGLGANNKWFLGAEYGRVSASDYNFNSGNSFAEVQYDNASQYRLGGFYIPDYNSLTSYFSRVVYRAGLRFEETGLNLSNEGINEFGISFGVGLPAGRNFTNANIGIEYGQRGTTNSGLIQENFFKLSISLSLNDKWFVQRKFD</sequence>
<dbReference type="Proteomes" id="UP000276282">
    <property type="component" value="Unassembled WGS sequence"/>
</dbReference>
<evidence type="ECO:0000256" key="1">
    <source>
        <dbReference type="SAM" id="SignalP"/>
    </source>
</evidence>
<keyword evidence="1" id="KW-0732">Signal</keyword>
<dbReference type="OrthoDB" id="1491239at2"/>
<accession>A0A495PZ33</accession>
<dbReference type="AlphaFoldDB" id="A0A495PZ33"/>
<evidence type="ECO:0000313" key="3">
    <source>
        <dbReference type="Proteomes" id="UP000276282"/>
    </source>
</evidence>
<evidence type="ECO:0000313" key="2">
    <source>
        <dbReference type="EMBL" id="RKS55100.1"/>
    </source>
</evidence>
<reference evidence="2 3" key="1">
    <citation type="submission" date="2018-10" db="EMBL/GenBank/DDBJ databases">
        <title>Genomic Encyclopedia of Archaeal and Bacterial Type Strains, Phase II (KMG-II): from individual species to whole genera.</title>
        <authorList>
            <person name="Goeker M."/>
        </authorList>
    </citation>
    <scope>NUCLEOTIDE SEQUENCE [LARGE SCALE GENOMIC DNA]</scope>
    <source>
        <strain evidence="2 3">DSM 19839</strain>
    </source>
</reference>
<organism evidence="2 3">
    <name type="scientific">Gillisia mitskevichiae</name>
    <dbReference type="NCBI Taxonomy" id="270921"/>
    <lineage>
        <taxon>Bacteria</taxon>
        <taxon>Pseudomonadati</taxon>
        <taxon>Bacteroidota</taxon>
        <taxon>Flavobacteriia</taxon>
        <taxon>Flavobacteriales</taxon>
        <taxon>Flavobacteriaceae</taxon>
        <taxon>Gillisia</taxon>
    </lineage>
</organism>
<comment type="caution">
    <text evidence="2">The sequence shown here is derived from an EMBL/GenBank/DDBJ whole genome shotgun (WGS) entry which is preliminary data.</text>
</comment>
<dbReference type="RefSeq" id="WP_121343938.1">
    <property type="nucleotide sequence ID" value="NZ_RBLG01000001.1"/>
</dbReference>
<keyword evidence="3" id="KW-1185">Reference proteome</keyword>
<dbReference type="Gene3D" id="2.40.160.60">
    <property type="entry name" value="Outer membrane protein transport protein (OMPP1/FadL/TodX)"/>
    <property type="match status" value="1"/>
</dbReference>
<dbReference type="EMBL" id="RBLG01000001">
    <property type="protein sequence ID" value="RKS55100.1"/>
    <property type="molecule type" value="Genomic_DNA"/>
</dbReference>
<feature type="signal peptide" evidence="1">
    <location>
        <begin position="1"/>
        <end position="19"/>
    </location>
</feature>
<protein>
    <submittedName>
        <fullName evidence="2">Long-subunit fatty acid transport protein</fullName>
    </submittedName>
</protein>